<evidence type="ECO:0000256" key="4">
    <source>
        <dbReference type="ARBA" id="ARBA00022989"/>
    </source>
</evidence>
<sequence length="838" mass="97231">MFGPNHRSSPLTDKTLFSKQFVTIFVEDPRKIIMCVLFLYVNDNPQPNKYRLIIANNRDEKFDRSTKPLDYWDSDKNCLSGQDLQSGVEHVEGCTWLGMSKTGKVGVLLNIKEIPEEDKESRGCLVKDFLSCDLNCQSYIEKCVKPKQDSYNGFHLLLLDCRSPHTEMAYFNNRDSDMKNGEIPLDDKCVCLGNSLSARTPWQKVEEGKKRFMDIIEQFNQVDKKSELTSKLLDFLKDKTKYPDDPVLRKQSEITNPNGSEADIARDVDQLSSLFVYMPEYRYGTRTNSIITIDYDGQCEFMEKTLHTPVDENNFQWDETVVKFKIGIYAFMCGEWLSLKFKDGKTYRTLVPATPQIINGQVVFTELSLRGFFDDHLWFSISKRPNYSRFTRVQRMWSLVALLFLSMVTSAMWYNSEPSEEKQITTGTVQRSVTLDNCSPLEEMKSSVSKCTSDYSIETEDKTNYCKGWLPFQTENTTCYDEYDPIDNSFIYQSAEVTNTLTYIGEFAMYGGGGYTIDLGPKQSLVEQYIENLKNLSWIDGKTRAVFFETNTFNANTRIRIHLYDNKSSYVSLEHVELYDMVYRTALGLSHRAYRSQKIYYTRFFNPNEDHPRLTVHFPEANLSDAPDIQCNNVAHRYFSLSSEIRRLLLFAKTRIYEFKLPNDRPFQMDLPKKQICPFVHVLVKEDINDPVEISLPIVYKGLQASHKNTEKLIVVREGEKEWMVLNSVLKLDAAGFTFETIKIQSNVPTTFGLKEAVLPWVENPFDKLDTKILKTINMVSRYNCVALKWSEIAHNLDIEFPSTFGERETDSYEICNNETTNENPNPRQMRFTFRRNC</sequence>
<dbReference type="Pfam" id="PF05742">
    <property type="entry name" value="TANGO2"/>
    <property type="match status" value="1"/>
</dbReference>
<evidence type="ECO:0000256" key="1">
    <source>
        <dbReference type="ARBA" id="ARBA00004141"/>
    </source>
</evidence>
<feature type="domain" description="Polycystin" evidence="6">
    <location>
        <begin position="387"/>
        <end position="559"/>
    </location>
</feature>
<organism evidence="7">
    <name type="scientific">Magallana gigas</name>
    <name type="common">Pacific oyster</name>
    <name type="synonym">Crassostrea gigas</name>
    <dbReference type="NCBI Taxonomy" id="29159"/>
    <lineage>
        <taxon>Eukaryota</taxon>
        <taxon>Metazoa</taxon>
        <taxon>Spiralia</taxon>
        <taxon>Lophotrochozoa</taxon>
        <taxon>Mollusca</taxon>
        <taxon>Bivalvia</taxon>
        <taxon>Autobranchia</taxon>
        <taxon>Pteriomorphia</taxon>
        <taxon>Ostreida</taxon>
        <taxon>Ostreoidea</taxon>
        <taxon>Ostreidae</taxon>
        <taxon>Magallana</taxon>
    </lineage>
</organism>
<dbReference type="GO" id="GO:0007030">
    <property type="term" value="P:Golgi organization"/>
    <property type="evidence" value="ECO:0007669"/>
    <property type="project" value="TreeGrafter"/>
</dbReference>
<dbReference type="HOGENOM" id="CLU_339270_0_0_1"/>
<dbReference type="Pfam" id="PF20519">
    <property type="entry name" value="Polycystin_dom"/>
    <property type="match status" value="1"/>
</dbReference>
<dbReference type="PANTHER" id="PTHR17985:SF8">
    <property type="entry name" value="TRANSPORT AND GOLGI ORGANIZATION PROTEIN 2 HOMOLOG"/>
    <property type="match status" value="1"/>
</dbReference>
<dbReference type="PANTHER" id="PTHR17985">
    <property type="entry name" value="SER/THR-RICH PROTEIN T10 IN DGCR REGION"/>
    <property type="match status" value="1"/>
</dbReference>
<dbReference type="InParanoid" id="K1R1M6"/>
<comment type="similarity">
    <text evidence="2">Belongs to the polycystin family.</text>
</comment>
<dbReference type="GO" id="GO:0016020">
    <property type="term" value="C:membrane"/>
    <property type="evidence" value="ECO:0007669"/>
    <property type="project" value="UniProtKB-SubCell"/>
</dbReference>
<reference evidence="7" key="1">
    <citation type="journal article" date="2012" name="Nature">
        <title>The oyster genome reveals stress adaptation and complexity of shell formation.</title>
        <authorList>
            <person name="Zhang G."/>
            <person name="Fang X."/>
            <person name="Guo X."/>
            <person name="Li L."/>
            <person name="Luo R."/>
            <person name="Xu F."/>
            <person name="Yang P."/>
            <person name="Zhang L."/>
            <person name="Wang X."/>
            <person name="Qi H."/>
            <person name="Xiong Z."/>
            <person name="Que H."/>
            <person name="Xie Y."/>
            <person name="Holland P.W."/>
            <person name="Paps J."/>
            <person name="Zhu Y."/>
            <person name="Wu F."/>
            <person name="Chen Y."/>
            <person name="Wang J."/>
            <person name="Peng C."/>
            <person name="Meng J."/>
            <person name="Yang L."/>
            <person name="Liu J."/>
            <person name="Wen B."/>
            <person name="Zhang N."/>
            <person name="Huang Z."/>
            <person name="Zhu Q."/>
            <person name="Feng Y."/>
            <person name="Mount A."/>
            <person name="Hedgecock D."/>
            <person name="Xu Z."/>
            <person name="Liu Y."/>
            <person name="Domazet-Loso T."/>
            <person name="Du Y."/>
            <person name="Sun X."/>
            <person name="Zhang S."/>
            <person name="Liu B."/>
            <person name="Cheng P."/>
            <person name="Jiang X."/>
            <person name="Li J."/>
            <person name="Fan D."/>
            <person name="Wang W."/>
            <person name="Fu W."/>
            <person name="Wang T."/>
            <person name="Wang B."/>
            <person name="Zhang J."/>
            <person name="Peng Z."/>
            <person name="Li Y."/>
            <person name="Li N."/>
            <person name="Wang J."/>
            <person name="Chen M."/>
            <person name="He Y."/>
            <person name="Tan F."/>
            <person name="Song X."/>
            <person name="Zheng Q."/>
            <person name="Huang R."/>
            <person name="Yang H."/>
            <person name="Du X."/>
            <person name="Chen L."/>
            <person name="Yang M."/>
            <person name="Gaffney P.M."/>
            <person name="Wang S."/>
            <person name="Luo L."/>
            <person name="She Z."/>
            <person name="Ming Y."/>
            <person name="Huang W."/>
            <person name="Zhang S."/>
            <person name="Huang B."/>
            <person name="Zhang Y."/>
            <person name="Qu T."/>
            <person name="Ni P."/>
            <person name="Miao G."/>
            <person name="Wang J."/>
            <person name="Wang Q."/>
            <person name="Steinberg C.E."/>
            <person name="Wang H."/>
            <person name="Li N."/>
            <person name="Qian L."/>
            <person name="Zhang G."/>
            <person name="Li Y."/>
            <person name="Yang H."/>
            <person name="Liu X."/>
            <person name="Wang J."/>
            <person name="Yin Y."/>
            <person name="Wang J."/>
        </authorList>
    </citation>
    <scope>NUCLEOTIDE SEQUENCE [LARGE SCALE GENOMIC DNA]</scope>
    <source>
        <strain evidence="7">05x7-T-G4-1.051#20</strain>
    </source>
</reference>
<evidence type="ECO:0000256" key="2">
    <source>
        <dbReference type="ARBA" id="ARBA00007200"/>
    </source>
</evidence>
<keyword evidence="5" id="KW-0472">Membrane</keyword>
<dbReference type="GO" id="GO:0009306">
    <property type="term" value="P:protein secretion"/>
    <property type="evidence" value="ECO:0007669"/>
    <property type="project" value="TreeGrafter"/>
</dbReference>
<dbReference type="AlphaFoldDB" id="K1R1M6"/>
<keyword evidence="4" id="KW-1133">Transmembrane helix</keyword>
<evidence type="ECO:0000313" key="7">
    <source>
        <dbReference type="EMBL" id="EKC35040.1"/>
    </source>
</evidence>
<gene>
    <name evidence="7" type="ORF">CGI_10013742</name>
</gene>
<dbReference type="InterPro" id="IPR046791">
    <property type="entry name" value="Polycystin_dom"/>
</dbReference>
<name>K1R1M6_MAGGI</name>
<protein>
    <submittedName>
        <fullName evidence="7">Ser/Thr-rich protein T10 in DGCR region</fullName>
    </submittedName>
</protein>
<dbReference type="GO" id="GO:0005794">
    <property type="term" value="C:Golgi apparatus"/>
    <property type="evidence" value="ECO:0007669"/>
    <property type="project" value="TreeGrafter"/>
</dbReference>
<evidence type="ECO:0000256" key="5">
    <source>
        <dbReference type="ARBA" id="ARBA00023136"/>
    </source>
</evidence>
<accession>K1R1M6</accession>
<evidence type="ECO:0000256" key="3">
    <source>
        <dbReference type="ARBA" id="ARBA00022692"/>
    </source>
</evidence>
<proteinExistence type="inferred from homology"/>
<dbReference type="EMBL" id="JH816018">
    <property type="protein sequence ID" value="EKC35040.1"/>
    <property type="molecule type" value="Genomic_DNA"/>
</dbReference>
<keyword evidence="3" id="KW-0812">Transmembrane</keyword>
<comment type="subcellular location">
    <subcellularLocation>
        <location evidence="1">Membrane</location>
        <topology evidence="1">Multi-pass membrane protein</topology>
    </subcellularLocation>
</comment>
<dbReference type="InterPro" id="IPR008551">
    <property type="entry name" value="TANGO2"/>
</dbReference>
<evidence type="ECO:0000259" key="6">
    <source>
        <dbReference type="Pfam" id="PF20519"/>
    </source>
</evidence>